<feature type="signal peptide" evidence="1">
    <location>
        <begin position="1"/>
        <end position="25"/>
    </location>
</feature>
<gene>
    <name evidence="2" type="ORF">LN473_02930</name>
</gene>
<dbReference type="RefSeq" id="WP_039427789.1">
    <property type="nucleotide sequence ID" value="NZ_CP018470.1"/>
</dbReference>
<dbReference type="EMBL" id="JAJIUN010000009">
    <property type="protein sequence ID" value="MCC8620962.1"/>
    <property type="molecule type" value="Genomic_DNA"/>
</dbReference>
<dbReference type="Proteomes" id="UP001430544">
    <property type="component" value="Unassembled WGS sequence"/>
</dbReference>
<proteinExistence type="predicted"/>
<sequence>MNNPKSKYMLGACIVGCLASTSAAAQVSGNNDAGRAEAMSTWEATIMKEVPAMEGCFRSTFPNTGWQAVRCGAQPKLVMGSHQVANGNGLITTNADRALITGDGHDYAARSSRLTRSAVGSFPGVSGVTTGVVQYSLQINTDNASNPAACAQFGFSSCKTWQQYVYSSDSDENSSNGFQPVIFIESWVYADSSSEYDAVGCPSGWDAYEGNACVINSDSVTVPLVPVSGIGGVKLTGSATSGGVDTLTFSVNGRAYSVSQSASTVSINKIWRQSEFNVFGNGANTQTVSFNPGSRVSVNLAVNDGTTNAPACLGDAGTTFEQNNLTRGSCNAFGGTSPGISFLQSN</sequence>
<reference evidence="2" key="1">
    <citation type="submission" date="2021-11" db="EMBL/GenBank/DDBJ databases">
        <title>Genome resources and taxonomic validation of 89 Xanthomonas strains.</title>
        <authorList>
            <person name="Tambong J.T."/>
        </authorList>
    </citation>
    <scope>NUCLEOTIDE SEQUENCE</scope>
    <source>
        <strain evidence="2">Bv 5-4A</strain>
    </source>
</reference>
<keyword evidence="1" id="KW-0732">Signal</keyword>
<protein>
    <recommendedName>
        <fullName evidence="4">Secreted protein</fullName>
    </recommendedName>
</protein>
<evidence type="ECO:0000256" key="1">
    <source>
        <dbReference type="SAM" id="SignalP"/>
    </source>
</evidence>
<feature type="chain" id="PRO_5045679639" description="Secreted protein" evidence="1">
    <location>
        <begin position="26"/>
        <end position="346"/>
    </location>
</feature>
<evidence type="ECO:0000313" key="3">
    <source>
        <dbReference type="Proteomes" id="UP001430544"/>
    </source>
</evidence>
<evidence type="ECO:0008006" key="4">
    <source>
        <dbReference type="Google" id="ProtNLM"/>
    </source>
</evidence>
<evidence type="ECO:0000313" key="2">
    <source>
        <dbReference type="EMBL" id="MCC8620962.1"/>
    </source>
</evidence>
<accession>A0ABS8L6Z1</accession>
<organism evidence="2 3">
    <name type="scientific">Xanthomonas vesicatoria</name>
    <dbReference type="NCBI Taxonomy" id="56460"/>
    <lineage>
        <taxon>Bacteria</taxon>
        <taxon>Pseudomonadati</taxon>
        <taxon>Pseudomonadota</taxon>
        <taxon>Gammaproteobacteria</taxon>
        <taxon>Lysobacterales</taxon>
        <taxon>Lysobacteraceae</taxon>
        <taxon>Xanthomonas</taxon>
    </lineage>
</organism>
<dbReference type="GeneID" id="46981668"/>
<name>A0ABS8L6Z1_9XANT</name>
<keyword evidence="3" id="KW-1185">Reference proteome</keyword>
<comment type="caution">
    <text evidence="2">The sequence shown here is derived from an EMBL/GenBank/DDBJ whole genome shotgun (WGS) entry which is preliminary data.</text>
</comment>